<dbReference type="GO" id="GO:0005634">
    <property type="term" value="C:nucleus"/>
    <property type="evidence" value="ECO:0007669"/>
    <property type="project" value="UniProtKB-SubCell"/>
</dbReference>
<evidence type="ECO:0000313" key="13">
    <source>
        <dbReference type="Proteomes" id="UP000758603"/>
    </source>
</evidence>
<feature type="domain" description="SET" evidence="9">
    <location>
        <begin position="470"/>
        <end position="586"/>
    </location>
</feature>
<dbReference type="FunFam" id="2.170.270.10:FF:000037">
    <property type="entry name" value="Histone-lysine N-methyltransferase"/>
    <property type="match status" value="1"/>
</dbReference>
<evidence type="ECO:0000259" key="11">
    <source>
        <dbReference type="PROSITE" id="PS51215"/>
    </source>
</evidence>
<keyword evidence="6" id="KW-0949">S-adenosyl-L-methionine</keyword>
<dbReference type="Gene3D" id="2.170.270.10">
    <property type="entry name" value="SET domain"/>
    <property type="match status" value="1"/>
</dbReference>
<evidence type="ECO:0000256" key="2">
    <source>
        <dbReference type="ARBA" id="ARBA00004286"/>
    </source>
</evidence>
<gene>
    <name evidence="12" type="ORF">BKA67DRAFT_593522</name>
</gene>
<feature type="region of interest" description="Disordered" evidence="8">
    <location>
        <begin position="174"/>
        <end position="209"/>
    </location>
</feature>
<dbReference type="InterPro" id="IPR046341">
    <property type="entry name" value="SET_dom_sf"/>
</dbReference>
<dbReference type="RefSeq" id="XP_045956018.1">
    <property type="nucleotide sequence ID" value="XM_046104956.1"/>
</dbReference>
<evidence type="ECO:0000259" key="10">
    <source>
        <dbReference type="PROSITE" id="PS50868"/>
    </source>
</evidence>
<name>A0A9P8UGK3_9PEZI</name>
<evidence type="ECO:0008006" key="14">
    <source>
        <dbReference type="Google" id="ProtNLM"/>
    </source>
</evidence>
<dbReference type="GeneID" id="70133847"/>
<evidence type="ECO:0000256" key="7">
    <source>
        <dbReference type="ARBA" id="ARBA00023242"/>
    </source>
</evidence>
<dbReference type="GO" id="GO:0005694">
    <property type="term" value="C:chromosome"/>
    <property type="evidence" value="ECO:0007669"/>
    <property type="project" value="UniProtKB-SubCell"/>
</dbReference>
<proteinExistence type="predicted"/>
<feature type="domain" description="AWS" evidence="11">
    <location>
        <begin position="412"/>
        <end position="459"/>
    </location>
</feature>
<feature type="domain" description="Post-SET" evidence="10">
    <location>
        <begin position="594"/>
        <end position="610"/>
    </location>
</feature>
<evidence type="ECO:0000256" key="4">
    <source>
        <dbReference type="ARBA" id="ARBA00022603"/>
    </source>
</evidence>
<keyword evidence="13" id="KW-1185">Reference proteome</keyword>
<dbReference type="InterPro" id="IPR001214">
    <property type="entry name" value="SET_dom"/>
</dbReference>
<protein>
    <recommendedName>
        <fullName evidence="14">Histone-lysine N-methyltransferase</fullName>
    </recommendedName>
</protein>
<dbReference type="PANTHER" id="PTHR22884">
    <property type="entry name" value="SET DOMAIN PROTEINS"/>
    <property type="match status" value="1"/>
</dbReference>
<dbReference type="GO" id="GO:0032259">
    <property type="term" value="P:methylation"/>
    <property type="evidence" value="ECO:0007669"/>
    <property type="project" value="UniProtKB-KW"/>
</dbReference>
<dbReference type="PROSITE" id="PS50868">
    <property type="entry name" value="POST_SET"/>
    <property type="match status" value="1"/>
</dbReference>
<accession>A0A9P8UGK3</accession>
<dbReference type="SMART" id="SM00508">
    <property type="entry name" value="PostSET"/>
    <property type="match status" value="2"/>
</dbReference>
<evidence type="ECO:0000256" key="5">
    <source>
        <dbReference type="ARBA" id="ARBA00022679"/>
    </source>
</evidence>
<dbReference type="PROSITE" id="PS50280">
    <property type="entry name" value="SET"/>
    <property type="match status" value="1"/>
</dbReference>
<evidence type="ECO:0000313" key="12">
    <source>
        <dbReference type="EMBL" id="KAH6651740.1"/>
    </source>
</evidence>
<dbReference type="AlphaFoldDB" id="A0A9P8UGK3"/>
<dbReference type="SUPFAM" id="SSF82199">
    <property type="entry name" value="SET domain"/>
    <property type="match status" value="1"/>
</dbReference>
<dbReference type="InterPro" id="IPR003616">
    <property type="entry name" value="Post-SET_dom"/>
</dbReference>
<feature type="compositionally biased region" description="Polar residues" evidence="8">
    <location>
        <begin position="174"/>
        <end position="187"/>
    </location>
</feature>
<feature type="region of interest" description="Disordered" evidence="8">
    <location>
        <begin position="737"/>
        <end position="782"/>
    </location>
</feature>
<keyword evidence="7" id="KW-0539">Nucleus</keyword>
<comment type="subcellular location">
    <subcellularLocation>
        <location evidence="2">Chromosome</location>
    </subcellularLocation>
    <subcellularLocation>
        <location evidence="1">Nucleus</location>
    </subcellularLocation>
</comment>
<evidence type="ECO:0000256" key="6">
    <source>
        <dbReference type="ARBA" id="ARBA00022691"/>
    </source>
</evidence>
<evidence type="ECO:0000256" key="3">
    <source>
        <dbReference type="ARBA" id="ARBA00022454"/>
    </source>
</evidence>
<dbReference type="EMBL" id="JAGPXC010000006">
    <property type="protein sequence ID" value="KAH6651740.1"/>
    <property type="molecule type" value="Genomic_DNA"/>
</dbReference>
<dbReference type="Pfam" id="PF17907">
    <property type="entry name" value="AWS"/>
    <property type="match status" value="1"/>
</dbReference>
<dbReference type="InterPro" id="IPR050777">
    <property type="entry name" value="SET2_Histone-Lys_MeTrsfase"/>
</dbReference>
<dbReference type="Proteomes" id="UP000758603">
    <property type="component" value="Unassembled WGS sequence"/>
</dbReference>
<comment type="caution">
    <text evidence="12">The sequence shown here is derived from an EMBL/GenBank/DDBJ whole genome shotgun (WGS) entry which is preliminary data.</text>
</comment>
<dbReference type="GO" id="GO:0042054">
    <property type="term" value="F:histone methyltransferase activity"/>
    <property type="evidence" value="ECO:0007669"/>
    <property type="project" value="InterPro"/>
</dbReference>
<reference evidence="12" key="1">
    <citation type="journal article" date="2021" name="Nat. Commun.">
        <title>Genetic determinants of endophytism in the Arabidopsis root mycobiome.</title>
        <authorList>
            <person name="Mesny F."/>
            <person name="Miyauchi S."/>
            <person name="Thiergart T."/>
            <person name="Pickel B."/>
            <person name="Atanasova L."/>
            <person name="Karlsson M."/>
            <person name="Huettel B."/>
            <person name="Barry K.W."/>
            <person name="Haridas S."/>
            <person name="Chen C."/>
            <person name="Bauer D."/>
            <person name="Andreopoulos W."/>
            <person name="Pangilinan J."/>
            <person name="LaButti K."/>
            <person name="Riley R."/>
            <person name="Lipzen A."/>
            <person name="Clum A."/>
            <person name="Drula E."/>
            <person name="Henrissat B."/>
            <person name="Kohler A."/>
            <person name="Grigoriev I.V."/>
            <person name="Martin F.M."/>
            <person name="Hacquard S."/>
        </authorList>
    </citation>
    <scope>NUCLEOTIDE SEQUENCE</scope>
    <source>
        <strain evidence="12">MPI-SDFR-AT-0073</strain>
    </source>
</reference>
<keyword evidence="4" id="KW-0489">Methyltransferase</keyword>
<evidence type="ECO:0000256" key="1">
    <source>
        <dbReference type="ARBA" id="ARBA00004123"/>
    </source>
</evidence>
<dbReference type="PROSITE" id="PS51215">
    <property type="entry name" value="AWS"/>
    <property type="match status" value="1"/>
</dbReference>
<dbReference type="SMART" id="SM00317">
    <property type="entry name" value="SET"/>
    <property type="match status" value="1"/>
</dbReference>
<keyword evidence="5" id="KW-0808">Transferase</keyword>
<keyword evidence="3" id="KW-0158">Chromosome</keyword>
<dbReference type="OrthoDB" id="422362at2759"/>
<sequence length="806" mass="87811">MATLSPARALSSETNTDVADTFSHVASLSSTPPTTVGDGMSITSETSKQDNVLESAAIELTALEHSNAAALPSATEPLEEQVECVVEAIEAIEAIEAYTDAPATPGTAATPEITATSSSRPRRQRESLPVYNLSRLSGTAIHGKRRANGDIVADKKRRTISGTFGLDDETTQFTSGATKAKSTSPMSKNAKKRALSPEPPKRATRSTGIQVESLTKKISSFGKRGKKSLEQSLGKMSREMRRLQDTNEFSGIDTKPVLHTVWANGKYIDPKAAVEPPRKRTKVEPAKEEELTTIPEVPAPKQRKVKKWLSHGLYSGQAAPLDISKHLTPNEKKALVDLPELVPAGKVNEVLPMPIFTGLRFLIQGRDFKLPYNICNPLPSGQPKPASWKLMTRNRFIGEAGALWKKSPHFKDYQSKCVCTPEDGCAESCQNRIMLYECDSTNCNAGAANCQNRAFAKLQERIKAGGKYRVGVEVLKTENKGFGIRANRCFEPGQIIMEYTGEIITEEECERRMEEKYKDNECYYLMSFDQNMIIDATTGSIARFVNHSCQPNCRMIKWIVSGQPRMALFAGDRPIMTGEELTYDYNFDPFSAKNVQKCLCGAPNCRGVLGPKPKEIKPPKAPKEDLKKVVKKGISAGKRKLQAFLGDDDETVSSVAKKSKVNLAPGAKAKGIKGALSKVSAKAAKVVKKSISTISVKTPASGRKVTIKRKSSVVKTYSKTKVAGRLSVTPKKAVAAKSNKATPIKGTALTDATPKRGRGRPRKHPIASVTPRKAADISRDPNQIRVVQSPTEAAQENIQEVAQETA</sequence>
<dbReference type="InterPro" id="IPR006560">
    <property type="entry name" value="AWS_dom"/>
</dbReference>
<feature type="region of interest" description="Disordered" evidence="8">
    <location>
        <begin position="100"/>
        <end position="129"/>
    </location>
</feature>
<evidence type="ECO:0000259" key="9">
    <source>
        <dbReference type="PROSITE" id="PS50280"/>
    </source>
</evidence>
<evidence type="ECO:0000256" key="8">
    <source>
        <dbReference type="SAM" id="MobiDB-lite"/>
    </source>
</evidence>
<organism evidence="12 13">
    <name type="scientific">Truncatella angustata</name>
    <dbReference type="NCBI Taxonomy" id="152316"/>
    <lineage>
        <taxon>Eukaryota</taxon>
        <taxon>Fungi</taxon>
        <taxon>Dikarya</taxon>
        <taxon>Ascomycota</taxon>
        <taxon>Pezizomycotina</taxon>
        <taxon>Sordariomycetes</taxon>
        <taxon>Xylariomycetidae</taxon>
        <taxon>Amphisphaeriales</taxon>
        <taxon>Sporocadaceae</taxon>
        <taxon>Truncatella</taxon>
    </lineage>
</organism>
<feature type="compositionally biased region" description="Low complexity" evidence="8">
    <location>
        <begin position="100"/>
        <end position="116"/>
    </location>
</feature>
<dbReference type="Pfam" id="PF00856">
    <property type="entry name" value="SET"/>
    <property type="match status" value="1"/>
</dbReference>
<feature type="compositionally biased region" description="Basic residues" evidence="8">
    <location>
        <begin position="755"/>
        <end position="765"/>
    </location>
</feature>